<dbReference type="InterPro" id="IPR038071">
    <property type="entry name" value="UROD/MetE-like_sf"/>
</dbReference>
<gene>
    <name evidence="1" type="ORF">N7G274_006596</name>
</gene>
<organism evidence="1 2">
    <name type="scientific">Stereocaulon virgatum</name>
    <dbReference type="NCBI Taxonomy" id="373712"/>
    <lineage>
        <taxon>Eukaryota</taxon>
        <taxon>Fungi</taxon>
        <taxon>Dikarya</taxon>
        <taxon>Ascomycota</taxon>
        <taxon>Pezizomycotina</taxon>
        <taxon>Lecanoromycetes</taxon>
        <taxon>OSLEUM clade</taxon>
        <taxon>Lecanoromycetidae</taxon>
        <taxon>Lecanorales</taxon>
        <taxon>Lecanorineae</taxon>
        <taxon>Stereocaulaceae</taxon>
        <taxon>Stereocaulon</taxon>
    </lineage>
</organism>
<accession>A0ABR4A3X8</accession>
<proteinExistence type="predicted"/>
<dbReference type="Proteomes" id="UP001590950">
    <property type="component" value="Unassembled WGS sequence"/>
</dbReference>
<name>A0ABR4A3X8_9LECA</name>
<reference evidence="1 2" key="1">
    <citation type="submission" date="2024-09" db="EMBL/GenBank/DDBJ databases">
        <title>Rethinking Asexuality: The Enigmatic Case of Functional Sexual Genes in Lepraria (Stereocaulaceae).</title>
        <authorList>
            <person name="Doellman M."/>
            <person name="Sun Y."/>
            <person name="Barcenas-Pena A."/>
            <person name="Lumbsch H.T."/>
            <person name="Grewe F."/>
        </authorList>
    </citation>
    <scope>NUCLEOTIDE SEQUENCE [LARGE SCALE GENOMIC DNA]</scope>
    <source>
        <strain evidence="1 2">Mercado 3170</strain>
    </source>
</reference>
<sequence>MNAGYFLIQLASEKDKSSIYQQIGKSIQRDANGVKQVAFIGVTNPLKPEVETPEQVAADLVEAAKYISKDQLGAMDDCGFSPFSVDVEPKHWSPDFAREVAMKNIKARVEGAKMASEKLGI</sequence>
<evidence type="ECO:0008006" key="3">
    <source>
        <dbReference type="Google" id="ProtNLM"/>
    </source>
</evidence>
<dbReference type="Gene3D" id="3.20.20.210">
    <property type="match status" value="1"/>
</dbReference>
<evidence type="ECO:0000313" key="2">
    <source>
        <dbReference type="Proteomes" id="UP001590950"/>
    </source>
</evidence>
<evidence type="ECO:0000313" key="1">
    <source>
        <dbReference type="EMBL" id="KAL2040617.1"/>
    </source>
</evidence>
<keyword evidence="2" id="KW-1185">Reference proteome</keyword>
<dbReference type="SUPFAM" id="SSF51726">
    <property type="entry name" value="UROD/MetE-like"/>
    <property type="match status" value="1"/>
</dbReference>
<dbReference type="EMBL" id="JBEFKJ010000020">
    <property type="protein sequence ID" value="KAL2040617.1"/>
    <property type="molecule type" value="Genomic_DNA"/>
</dbReference>
<comment type="caution">
    <text evidence="1">The sequence shown here is derived from an EMBL/GenBank/DDBJ whole genome shotgun (WGS) entry which is preliminary data.</text>
</comment>
<protein>
    <recommendedName>
        <fullName evidence="3">Cobalamin-independent methionine synthase MetE C-terminal/archaeal domain-containing protein</fullName>
    </recommendedName>
</protein>